<feature type="transmembrane region" description="Helical" evidence="1">
    <location>
        <begin position="52"/>
        <end position="73"/>
    </location>
</feature>
<keyword evidence="3" id="KW-1185">Reference proteome</keyword>
<feature type="transmembrane region" description="Helical" evidence="1">
    <location>
        <begin position="80"/>
        <end position="100"/>
    </location>
</feature>
<evidence type="ECO:0000313" key="3">
    <source>
        <dbReference type="Proteomes" id="UP001597452"/>
    </source>
</evidence>
<sequence>MNFDRKEVIIKEIKYWKESKLLPEKYCDFLLMLYTQGEGNSESEVSKKQSNIWYYIDLTFLVLLLPVSTFLLLNDEFQQWVKLFVIIFTVSIASFHMLIFYRLNQFIFHLSIIVLLSIVLTGSLNLNIIFNLGIHPALITLINCFAWITIGFWKRFSYLILSGMTGIIILLINYYVI</sequence>
<organism evidence="2 3">
    <name type="scientific">Piscibacillus salipiscarius</name>
    <dbReference type="NCBI Taxonomy" id="299480"/>
    <lineage>
        <taxon>Bacteria</taxon>
        <taxon>Bacillati</taxon>
        <taxon>Bacillota</taxon>
        <taxon>Bacilli</taxon>
        <taxon>Bacillales</taxon>
        <taxon>Bacillaceae</taxon>
        <taxon>Piscibacillus</taxon>
    </lineage>
</organism>
<dbReference type="EMBL" id="JBHUMZ010000007">
    <property type="protein sequence ID" value="MFD2637463.1"/>
    <property type="molecule type" value="Genomic_DNA"/>
</dbReference>
<keyword evidence="1" id="KW-1133">Transmembrane helix</keyword>
<keyword evidence="1" id="KW-0812">Transmembrane</keyword>
<protein>
    <recommendedName>
        <fullName evidence="4">DUF1700 domain-containing protein</fullName>
    </recommendedName>
</protein>
<dbReference type="Proteomes" id="UP001597452">
    <property type="component" value="Unassembled WGS sequence"/>
</dbReference>
<feature type="transmembrane region" description="Helical" evidence="1">
    <location>
        <begin position="133"/>
        <end position="150"/>
    </location>
</feature>
<reference evidence="3" key="1">
    <citation type="journal article" date="2019" name="Int. J. Syst. Evol. Microbiol.">
        <title>The Global Catalogue of Microorganisms (GCM) 10K type strain sequencing project: providing services to taxonomists for standard genome sequencing and annotation.</title>
        <authorList>
            <consortium name="The Broad Institute Genomics Platform"/>
            <consortium name="The Broad Institute Genome Sequencing Center for Infectious Disease"/>
            <person name="Wu L."/>
            <person name="Ma J."/>
        </authorList>
    </citation>
    <scope>NUCLEOTIDE SEQUENCE [LARGE SCALE GENOMIC DNA]</scope>
    <source>
        <strain evidence="3">TISTR 1571</strain>
    </source>
</reference>
<accession>A0ABW5Q644</accession>
<evidence type="ECO:0008006" key="4">
    <source>
        <dbReference type="Google" id="ProtNLM"/>
    </source>
</evidence>
<feature type="transmembrane region" description="Helical" evidence="1">
    <location>
        <begin position="106"/>
        <end position="126"/>
    </location>
</feature>
<feature type="transmembrane region" description="Helical" evidence="1">
    <location>
        <begin position="156"/>
        <end position="176"/>
    </location>
</feature>
<name>A0ABW5Q644_9BACI</name>
<evidence type="ECO:0000256" key="1">
    <source>
        <dbReference type="SAM" id="Phobius"/>
    </source>
</evidence>
<gene>
    <name evidence="2" type="ORF">ACFSW4_01080</name>
</gene>
<dbReference type="SUPFAM" id="SSF82866">
    <property type="entry name" value="Multidrug efflux transporter AcrB transmembrane domain"/>
    <property type="match status" value="1"/>
</dbReference>
<evidence type="ECO:0000313" key="2">
    <source>
        <dbReference type="EMBL" id="MFD2637463.1"/>
    </source>
</evidence>
<keyword evidence="1" id="KW-0472">Membrane</keyword>
<comment type="caution">
    <text evidence="2">The sequence shown here is derived from an EMBL/GenBank/DDBJ whole genome shotgun (WGS) entry which is preliminary data.</text>
</comment>
<proteinExistence type="predicted"/>
<dbReference type="RefSeq" id="WP_377326902.1">
    <property type="nucleotide sequence ID" value="NZ_JBHUMZ010000007.1"/>
</dbReference>